<accession>A0ABW5SIP5</accession>
<sequence length="253" mass="29660">MALYLLLSLLFLFLLYQLFKLNLSPKIKGAVGEYRVANKLKRLNKKEYIILNNLFFKTATATTQIDHLVICRSGIVVIETKYYKGWIHGYEKARYWTQTIYEHKTRFKNPIQQNWVHVFALKKILNTTYPVQYFPIVVFTGNATLKNISSELPVIYASQLKQTIKKLNDQKLLSYEQMQDLASSLQSQHISDTKITKQHSAQIRKKIQINARYEKQKVCPRCKIKLIKKKGRYGKFYGCVNFPECTYTLSRNA</sequence>
<evidence type="ECO:0000313" key="3">
    <source>
        <dbReference type="Proteomes" id="UP001597357"/>
    </source>
</evidence>
<keyword evidence="3" id="KW-1185">Reference proteome</keyword>
<dbReference type="EMBL" id="JBHULZ010000041">
    <property type="protein sequence ID" value="MFD2698617.1"/>
    <property type="molecule type" value="Genomic_DNA"/>
</dbReference>
<feature type="domain" description="NERD" evidence="1">
    <location>
        <begin position="28"/>
        <end position="144"/>
    </location>
</feature>
<dbReference type="InterPro" id="IPR013498">
    <property type="entry name" value="Topo_IA_Znf"/>
</dbReference>
<gene>
    <name evidence="2" type="ORF">ACFSQ0_11490</name>
</gene>
<dbReference type="InterPro" id="IPR011528">
    <property type="entry name" value="NERD"/>
</dbReference>
<evidence type="ECO:0000313" key="2">
    <source>
        <dbReference type="EMBL" id="MFD2698617.1"/>
    </source>
</evidence>
<dbReference type="RefSeq" id="WP_379048396.1">
    <property type="nucleotide sequence ID" value="NZ_JBHULZ010000041.1"/>
</dbReference>
<comment type="caution">
    <text evidence="2">The sequence shown here is derived from an EMBL/GenBank/DDBJ whole genome shotgun (WGS) entry which is preliminary data.</text>
</comment>
<dbReference type="Proteomes" id="UP001597357">
    <property type="component" value="Unassembled WGS sequence"/>
</dbReference>
<reference evidence="3" key="1">
    <citation type="journal article" date="2019" name="Int. J. Syst. Evol. Microbiol.">
        <title>The Global Catalogue of Microorganisms (GCM) 10K type strain sequencing project: providing services to taxonomists for standard genome sequencing and annotation.</title>
        <authorList>
            <consortium name="The Broad Institute Genomics Platform"/>
            <consortium name="The Broad Institute Genome Sequencing Center for Infectious Disease"/>
            <person name="Wu L."/>
            <person name="Ma J."/>
        </authorList>
    </citation>
    <scope>NUCLEOTIDE SEQUENCE [LARGE SCALE GENOMIC DNA]</scope>
    <source>
        <strain evidence="3">KCTC 42255</strain>
    </source>
</reference>
<name>A0ABW5SIP5_9FLAO</name>
<evidence type="ECO:0000259" key="1">
    <source>
        <dbReference type="PROSITE" id="PS50965"/>
    </source>
</evidence>
<protein>
    <submittedName>
        <fullName evidence="2">NERD domain-containing protein</fullName>
    </submittedName>
</protein>
<dbReference type="Pfam" id="PF01396">
    <property type="entry name" value="Zn_ribbon_Top1"/>
    <property type="match status" value="1"/>
</dbReference>
<dbReference type="Gene3D" id="3.30.65.10">
    <property type="entry name" value="Bacterial Topoisomerase I, domain 1"/>
    <property type="match status" value="1"/>
</dbReference>
<organism evidence="2 3">
    <name type="scientific">Mesonia sediminis</name>
    <dbReference type="NCBI Taxonomy" id="1703946"/>
    <lineage>
        <taxon>Bacteria</taxon>
        <taxon>Pseudomonadati</taxon>
        <taxon>Bacteroidota</taxon>
        <taxon>Flavobacteriia</taxon>
        <taxon>Flavobacteriales</taxon>
        <taxon>Flavobacteriaceae</taxon>
        <taxon>Mesonia</taxon>
    </lineage>
</organism>
<dbReference type="Pfam" id="PF08378">
    <property type="entry name" value="NERD"/>
    <property type="match status" value="1"/>
</dbReference>
<dbReference type="PROSITE" id="PS50965">
    <property type="entry name" value="NERD"/>
    <property type="match status" value="1"/>
</dbReference>
<dbReference type="SUPFAM" id="SSF57783">
    <property type="entry name" value="Zinc beta-ribbon"/>
    <property type="match status" value="1"/>
</dbReference>
<proteinExistence type="predicted"/>